<evidence type="ECO:0000313" key="3">
    <source>
        <dbReference type="Proteomes" id="UP000230423"/>
    </source>
</evidence>
<organism evidence="2 3">
    <name type="scientific">Teladorsagia circumcincta</name>
    <name type="common">Brown stomach worm</name>
    <name type="synonym">Ostertagia circumcincta</name>
    <dbReference type="NCBI Taxonomy" id="45464"/>
    <lineage>
        <taxon>Eukaryota</taxon>
        <taxon>Metazoa</taxon>
        <taxon>Ecdysozoa</taxon>
        <taxon>Nematoda</taxon>
        <taxon>Chromadorea</taxon>
        <taxon>Rhabditida</taxon>
        <taxon>Rhabditina</taxon>
        <taxon>Rhabditomorpha</taxon>
        <taxon>Strongyloidea</taxon>
        <taxon>Trichostrongylidae</taxon>
        <taxon>Teladorsagia</taxon>
    </lineage>
</organism>
<name>A0A2G9V4G9_TELCI</name>
<feature type="signal peptide" evidence="1">
    <location>
        <begin position="1"/>
        <end position="32"/>
    </location>
</feature>
<evidence type="ECO:0000313" key="2">
    <source>
        <dbReference type="EMBL" id="PIO77403.1"/>
    </source>
</evidence>
<dbReference type="OrthoDB" id="5809328at2759"/>
<proteinExistence type="predicted"/>
<gene>
    <name evidence="2" type="ORF">TELCIR_00480</name>
</gene>
<evidence type="ECO:0000256" key="1">
    <source>
        <dbReference type="SAM" id="SignalP"/>
    </source>
</evidence>
<sequence length="297" mass="33362">MAWFAADFQLIPVIYRMLRFLCALLLPTLAYAAVQCYVGQKLFSYESNNAICARFIPYHCATQCEWRKNCSSHASFPAFHGRRTFVSGLLISSKSLMVLCCASMATRLETDDVGREKCVWRDTESIAVLGPSIRTNPVLAPNHYIRDVNMERDGISRVDVTLEVCQYQTERDHCNVEKMTDSEKRRFLVIQQKLERLEPKTEPKPVTQQKASEVVKTSGDDKAAGDCEALAQSECGKDIQGRIQGCCKGSPTCDLDCMKEVEKTLTDEAALSNKGCTSQEIRQGMECFSRKLNSHIS</sequence>
<reference evidence="2 3" key="1">
    <citation type="submission" date="2015-09" db="EMBL/GenBank/DDBJ databases">
        <title>Draft genome of the parasitic nematode Teladorsagia circumcincta isolate WARC Sus (inbred).</title>
        <authorList>
            <person name="Mitreva M."/>
        </authorList>
    </citation>
    <scope>NUCLEOTIDE SEQUENCE [LARGE SCALE GENOMIC DNA]</scope>
    <source>
        <strain evidence="2 3">S</strain>
    </source>
</reference>
<keyword evidence="1" id="KW-0732">Signal</keyword>
<accession>A0A2G9V4G9</accession>
<dbReference type="AlphaFoldDB" id="A0A2G9V4G9"/>
<dbReference type="EMBL" id="KZ344999">
    <property type="protein sequence ID" value="PIO77403.1"/>
    <property type="molecule type" value="Genomic_DNA"/>
</dbReference>
<feature type="chain" id="PRO_5013674944" evidence="1">
    <location>
        <begin position="33"/>
        <end position="297"/>
    </location>
</feature>
<keyword evidence="3" id="KW-1185">Reference proteome</keyword>
<dbReference type="Proteomes" id="UP000230423">
    <property type="component" value="Unassembled WGS sequence"/>
</dbReference>
<protein>
    <submittedName>
        <fullName evidence="2">Uncharacterized protein</fullName>
    </submittedName>
</protein>